<dbReference type="Gene3D" id="3.40.30.10">
    <property type="entry name" value="Glutaredoxin"/>
    <property type="match status" value="1"/>
</dbReference>
<evidence type="ECO:0000256" key="4">
    <source>
        <dbReference type="ARBA" id="ARBA00023284"/>
    </source>
</evidence>
<dbReference type="EMBL" id="SNRY01000110">
    <property type="protein sequence ID" value="KAA6346996.1"/>
    <property type="molecule type" value="Genomic_DNA"/>
</dbReference>
<evidence type="ECO:0000259" key="5">
    <source>
        <dbReference type="PROSITE" id="PS51352"/>
    </source>
</evidence>
<dbReference type="SUPFAM" id="SSF52833">
    <property type="entry name" value="Thioredoxin-like"/>
    <property type="match status" value="1"/>
</dbReference>
<evidence type="ECO:0000256" key="1">
    <source>
        <dbReference type="ARBA" id="ARBA00004196"/>
    </source>
</evidence>
<dbReference type="CDD" id="cd02966">
    <property type="entry name" value="TlpA_like_family"/>
    <property type="match status" value="1"/>
</dbReference>
<evidence type="ECO:0000313" key="8">
    <source>
        <dbReference type="EMBL" id="KAA6346987.1"/>
    </source>
</evidence>
<feature type="domain" description="Thioredoxin" evidence="5">
    <location>
        <begin position="326"/>
        <end position="465"/>
    </location>
</feature>
<dbReference type="InterPro" id="IPR013766">
    <property type="entry name" value="Thioredoxin_domain"/>
</dbReference>
<dbReference type="GO" id="GO:0030313">
    <property type="term" value="C:cell envelope"/>
    <property type="evidence" value="ECO:0007669"/>
    <property type="project" value="UniProtKB-SubCell"/>
</dbReference>
<evidence type="ECO:0000256" key="2">
    <source>
        <dbReference type="ARBA" id="ARBA00022748"/>
    </source>
</evidence>
<keyword evidence="2" id="KW-0201">Cytochrome c-type biogenesis</keyword>
<dbReference type="EMBL" id="SNRY01000113">
    <property type="protein sequence ID" value="KAA6346912.1"/>
    <property type="molecule type" value="Genomic_DNA"/>
</dbReference>
<dbReference type="AlphaFoldDB" id="A0A5J4SLX1"/>
<dbReference type="GO" id="GO:0017004">
    <property type="term" value="P:cytochrome complex assembly"/>
    <property type="evidence" value="ECO:0007669"/>
    <property type="project" value="UniProtKB-KW"/>
</dbReference>
<proteinExistence type="predicted"/>
<evidence type="ECO:0000256" key="3">
    <source>
        <dbReference type="ARBA" id="ARBA00023157"/>
    </source>
</evidence>
<dbReference type="Pfam" id="PF00578">
    <property type="entry name" value="AhpC-TSA"/>
    <property type="match status" value="1"/>
</dbReference>
<dbReference type="InterPro" id="IPR000866">
    <property type="entry name" value="AhpC/TSA"/>
</dbReference>
<accession>A0A5J4SLX1</accession>
<dbReference type="InterPro" id="IPR036249">
    <property type="entry name" value="Thioredoxin-like_sf"/>
</dbReference>
<dbReference type="PANTHER" id="PTHR42852:SF6">
    <property type="entry name" value="THIOL:DISULFIDE INTERCHANGE PROTEIN DSBE"/>
    <property type="match status" value="1"/>
</dbReference>
<organism evidence="6">
    <name type="scientific">termite gut metagenome</name>
    <dbReference type="NCBI Taxonomy" id="433724"/>
    <lineage>
        <taxon>unclassified sequences</taxon>
        <taxon>metagenomes</taxon>
        <taxon>organismal metagenomes</taxon>
    </lineage>
</organism>
<dbReference type="PANTHER" id="PTHR42852">
    <property type="entry name" value="THIOL:DISULFIDE INTERCHANGE PROTEIN DSBE"/>
    <property type="match status" value="1"/>
</dbReference>
<dbReference type="EMBL" id="SNRY01000110">
    <property type="protein sequence ID" value="KAA6346987.1"/>
    <property type="molecule type" value="Genomic_DNA"/>
</dbReference>
<keyword evidence="4" id="KW-0676">Redox-active center</keyword>
<dbReference type="InterPro" id="IPR050553">
    <property type="entry name" value="Thioredoxin_ResA/DsbE_sf"/>
</dbReference>
<protein>
    <submittedName>
        <fullName evidence="6">Thiol:disulfide interchange protein TlpA</fullName>
    </submittedName>
</protein>
<evidence type="ECO:0000313" key="6">
    <source>
        <dbReference type="EMBL" id="KAA6346908.1"/>
    </source>
</evidence>
<dbReference type="EMBL" id="SNRY01000113">
    <property type="protein sequence ID" value="KAA6346908.1"/>
    <property type="molecule type" value="Genomic_DNA"/>
</dbReference>
<reference evidence="6" key="1">
    <citation type="submission" date="2019-03" db="EMBL/GenBank/DDBJ databases">
        <title>Single cell metagenomics reveals metabolic interactions within the superorganism composed of flagellate Streblomastix strix and complex community of Bacteroidetes bacteria on its surface.</title>
        <authorList>
            <person name="Treitli S.C."/>
            <person name="Kolisko M."/>
            <person name="Husnik F."/>
            <person name="Keeling P."/>
            <person name="Hampl V."/>
        </authorList>
    </citation>
    <scope>NUCLEOTIDE SEQUENCE</scope>
    <source>
        <strain evidence="6">STM</strain>
    </source>
</reference>
<comment type="subcellular location">
    <subcellularLocation>
        <location evidence="1">Cell envelope</location>
    </subcellularLocation>
</comment>
<evidence type="ECO:0000313" key="9">
    <source>
        <dbReference type="EMBL" id="KAA6346996.1"/>
    </source>
</evidence>
<sequence>MIYLWRYIIPIILLNKLNCMKNILLSAIILLSASCTFAKQEVHLKGQLKNIGDTSIGMSYNGALSLIGNSRNIVIHTDRDGYFDTIVPLEKPEYYSISRNTLYLSPGDDLAVFITSSNTEASFNGTGAEANNYMKYRLFPKGGSYLESGKNVGENFMATKYVIDSLAAIRYAELDTLKNVSKVFKDLEKARITADIINSYITYMYYAKELRNLSSPEERKQFLSQHATTIAPYVNPLYKEINEDKYLNVAVVRDVFSYRSDYAEWFEGVEETLFSKELYQAARYAHTIDNESGGEKLDEIATAVSQLTDAGIKRELGFKIEKAGSLLPGKPAFDFQFVDTTDNVYHLSDFRGKIIYVDFWATWCVPCLAESPAYESLAEKFQGQNIVFLSISIDTTKEIWLNYLAKHEKKLTQYYTSDTNYKEDWSIKYIPRFLLIDKEQRIINAYAARPSQESTEELLRSLIEN</sequence>
<dbReference type="PROSITE" id="PS51352">
    <property type="entry name" value="THIOREDOXIN_2"/>
    <property type="match status" value="1"/>
</dbReference>
<dbReference type="GO" id="GO:0016209">
    <property type="term" value="F:antioxidant activity"/>
    <property type="evidence" value="ECO:0007669"/>
    <property type="project" value="InterPro"/>
</dbReference>
<evidence type="ECO:0000313" key="7">
    <source>
        <dbReference type="EMBL" id="KAA6346912.1"/>
    </source>
</evidence>
<keyword evidence="3" id="KW-1015">Disulfide bond</keyword>
<gene>
    <name evidence="8" type="ORF">EZS27_005521</name>
    <name evidence="9" type="ORF">EZS27_005530</name>
    <name evidence="6" type="ORF">EZS27_005598</name>
    <name evidence="7" type="ORF">EZS27_005602</name>
</gene>
<dbReference type="GO" id="GO:0016491">
    <property type="term" value="F:oxidoreductase activity"/>
    <property type="evidence" value="ECO:0007669"/>
    <property type="project" value="InterPro"/>
</dbReference>
<name>A0A5J4SLX1_9ZZZZ</name>
<dbReference type="PROSITE" id="PS51257">
    <property type="entry name" value="PROKAR_LIPOPROTEIN"/>
    <property type="match status" value="1"/>
</dbReference>
<comment type="caution">
    <text evidence="6">The sequence shown here is derived from an EMBL/GenBank/DDBJ whole genome shotgun (WGS) entry which is preliminary data.</text>
</comment>